<reference evidence="2" key="1">
    <citation type="journal article" date="2019" name="Int. J. Syst. Evol. Microbiol.">
        <title>The Global Catalogue of Microorganisms (GCM) 10K type strain sequencing project: providing services to taxonomists for standard genome sequencing and annotation.</title>
        <authorList>
            <consortium name="The Broad Institute Genomics Platform"/>
            <consortium name="The Broad Institute Genome Sequencing Center for Infectious Disease"/>
            <person name="Wu L."/>
            <person name="Ma J."/>
        </authorList>
    </citation>
    <scope>NUCLEOTIDE SEQUENCE [LARGE SCALE GENOMIC DNA]</scope>
    <source>
        <strain evidence="2">KCTC 42443</strain>
    </source>
</reference>
<evidence type="ECO:0000313" key="2">
    <source>
        <dbReference type="Proteomes" id="UP000609802"/>
    </source>
</evidence>
<dbReference type="Pfam" id="PF05035">
    <property type="entry name" value="DGOK"/>
    <property type="match status" value="1"/>
</dbReference>
<organism evidence="1 2">
    <name type="scientific">Aliiroseovarius zhejiangensis</name>
    <dbReference type="NCBI Taxonomy" id="1632025"/>
    <lineage>
        <taxon>Bacteria</taxon>
        <taxon>Pseudomonadati</taxon>
        <taxon>Pseudomonadota</taxon>
        <taxon>Alphaproteobacteria</taxon>
        <taxon>Rhodobacterales</taxon>
        <taxon>Paracoccaceae</taxon>
        <taxon>Aliiroseovarius</taxon>
    </lineage>
</organism>
<gene>
    <name evidence="1" type="ORF">GCM10016455_18890</name>
</gene>
<sequence length="202" mass="21725">MRRFELSLLPGVKQAAPPDLMRGEEMQVAGLLTYDPNFDGILCLPGPQIKWVHISAGEIVSFRTFMTGELFDLLSRDTMLRSAVNAEGWDRAVFEQTLSETLVRPADLAAKIFSVYADSELNARSADVARGRLLAVLIGAELAAAKPYWLGQNVAIPADAPMSAAYATALEAQGVAVRHLNHVNLALSGLIAAYRGPSSSCP</sequence>
<keyword evidence="2" id="KW-1185">Reference proteome</keyword>
<protein>
    <recommendedName>
        <fullName evidence="3">2-dehydro-3-deoxygalactonokinase</fullName>
    </recommendedName>
</protein>
<name>A0ABQ3J046_9RHOB</name>
<accession>A0ABQ3J046</accession>
<comment type="caution">
    <text evidence="1">The sequence shown here is derived from an EMBL/GenBank/DDBJ whole genome shotgun (WGS) entry which is preliminary data.</text>
</comment>
<proteinExistence type="predicted"/>
<dbReference type="EMBL" id="BNCH01000003">
    <property type="protein sequence ID" value="GHE98412.1"/>
    <property type="molecule type" value="Genomic_DNA"/>
</dbReference>
<dbReference type="InterPro" id="IPR007729">
    <property type="entry name" value="DGOK"/>
</dbReference>
<dbReference type="InterPro" id="IPR042257">
    <property type="entry name" value="DGOK_C"/>
</dbReference>
<evidence type="ECO:0000313" key="1">
    <source>
        <dbReference type="EMBL" id="GHE98412.1"/>
    </source>
</evidence>
<dbReference type="Gene3D" id="3.30.420.310">
    <property type="entry name" value="2-keto-3-deoxy-galactonokinase, C-terminal domain"/>
    <property type="match status" value="1"/>
</dbReference>
<dbReference type="Proteomes" id="UP000609802">
    <property type="component" value="Unassembled WGS sequence"/>
</dbReference>
<evidence type="ECO:0008006" key="3">
    <source>
        <dbReference type="Google" id="ProtNLM"/>
    </source>
</evidence>